<reference evidence="9" key="1">
    <citation type="journal article" date="2019" name="Int. J. Syst. Evol. Microbiol.">
        <title>The Global Catalogue of Microorganisms (GCM) 10K type strain sequencing project: providing services to taxonomists for standard genome sequencing and annotation.</title>
        <authorList>
            <consortium name="The Broad Institute Genomics Platform"/>
            <consortium name="The Broad Institute Genome Sequencing Center for Infectious Disease"/>
            <person name="Wu L."/>
            <person name="Ma J."/>
        </authorList>
    </citation>
    <scope>NUCLEOTIDE SEQUENCE [LARGE SCALE GENOMIC DNA]</scope>
    <source>
        <strain evidence="9">JCM 17066</strain>
    </source>
</reference>
<keyword evidence="2 5" id="KW-0238">DNA-binding</keyword>
<accession>A0ABW0MDC0</accession>
<proteinExistence type="predicted"/>
<dbReference type="PANTHER" id="PTHR48111">
    <property type="entry name" value="REGULATOR OF RPOS"/>
    <property type="match status" value="1"/>
</dbReference>
<dbReference type="PANTHER" id="PTHR48111:SF67">
    <property type="entry name" value="TRANSCRIPTIONAL REGULATORY PROTEIN TCTD"/>
    <property type="match status" value="1"/>
</dbReference>
<gene>
    <name evidence="8" type="ORF">ACFPM8_13475</name>
</gene>
<dbReference type="Gene3D" id="6.10.250.690">
    <property type="match status" value="1"/>
</dbReference>
<comment type="caution">
    <text evidence="8">The sequence shown here is derived from an EMBL/GenBank/DDBJ whole genome shotgun (WGS) entry which is preliminary data.</text>
</comment>
<evidence type="ECO:0000256" key="1">
    <source>
        <dbReference type="ARBA" id="ARBA00023015"/>
    </source>
</evidence>
<feature type="domain" description="Response regulatory" evidence="6">
    <location>
        <begin position="2"/>
        <end position="116"/>
    </location>
</feature>
<evidence type="ECO:0000259" key="7">
    <source>
        <dbReference type="PROSITE" id="PS51755"/>
    </source>
</evidence>
<dbReference type="InterPro" id="IPR011006">
    <property type="entry name" value="CheY-like_superfamily"/>
</dbReference>
<dbReference type="EMBL" id="JBHSMT010000025">
    <property type="protein sequence ID" value="MFC5474966.1"/>
    <property type="molecule type" value="Genomic_DNA"/>
</dbReference>
<evidence type="ECO:0000259" key="6">
    <source>
        <dbReference type="PROSITE" id="PS50110"/>
    </source>
</evidence>
<organism evidence="8 9">
    <name type="scientific">Paraherbaspirillum soli</name>
    <dbReference type="NCBI Taxonomy" id="631222"/>
    <lineage>
        <taxon>Bacteria</taxon>
        <taxon>Pseudomonadati</taxon>
        <taxon>Pseudomonadota</taxon>
        <taxon>Betaproteobacteria</taxon>
        <taxon>Burkholderiales</taxon>
        <taxon>Oxalobacteraceae</taxon>
        <taxon>Paraherbaspirillum</taxon>
    </lineage>
</organism>
<dbReference type="SMART" id="SM00862">
    <property type="entry name" value="Trans_reg_C"/>
    <property type="match status" value="1"/>
</dbReference>
<keyword evidence="3" id="KW-0804">Transcription</keyword>
<name>A0ABW0MDC0_9BURK</name>
<evidence type="ECO:0000313" key="8">
    <source>
        <dbReference type="EMBL" id="MFC5474966.1"/>
    </source>
</evidence>
<dbReference type="SUPFAM" id="SSF52172">
    <property type="entry name" value="CheY-like"/>
    <property type="match status" value="1"/>
</dbReference>
<feature type="modified residue" description="4-aspartylphosphate" evidence="4">
    <location>
        <position position="51"/>
    </location>
</feature>
<dbReference type="InterPro" id="IPR039420">
    <property type="entry name" value="WalR-like"/>
</dbReference>
<dbReference type="SMART" id="SM00448">
    <property type="entry name" value="REC"/>
    <property type="match status" value="1"/>
</dbReference>
<dbReference type="CDD" id="cd00383">
    <property type="entry name" value="trans_reg_C"/>
    <property type="match status" value="1"/>
</dbReference>
<dbReference type="Proteomes" id="UP001596045">
    <property type="component" value="Unassembled WGS sequence"/>
</dbReference>
<evidence type="ECO:0000256" key="2">
    <source>
        <dbReference type="ARBA" id="ARBA00023125"/>
    </source>
</evidence>
<dbReference type="InterPro" id="IPR001867">
    <property type="entry name" value="OmpR/PhoB-type_DNA-bd"/>
</dbReference>
<dbReference type="PROSITE" id="PS50110">
    <property type="entry name" value="RESPONSE_REGULATORY"/>
    <property type="match status" value="1"/>
</dbReference>
<dbReference type="Gene3D" id="3.40.50.2300">
    <property type="match status" value="1"/>
</dbReference>
<dbReference type="InterPro" id="IPR036388">
    <property type="entry name" value="WH-like_DNA-bd_sf"/>
</dbReference>
<keyword evidence="9" id="KW-1185">Reference proteome</keyword>
<dbReference type="InterPro" id="IPR001789">
    <property type="entry name" value="Sig_transdc_resp-reg_receiver"/>
</dbReference>
<feature type="DNA-binding region" description="OmpR/PhoB-type" evidence="5">
    <location>
        <begin position="124"/>
        <end position="220"/>
    </location>
</feature>
<feature type="domain" description="OmpR/PhoB-type" evidence="7">
    <location>
        <begin position="124"/>
        <end position="220"/>
    </location>
</feature>
<evidence type="ECO:0000256" key="4">
    <source>
        <dbReference type="PROSITE-ProRule" id="PRU00169"/>
    </source>
</evidence>
<dbReference type="PROSITE" id="PS51755">
    <property type="entry name" value="OMPR_PHOB"/>
    <property type="match status" value="1"/>
</dbReference>
<dbReference type="Gene3D" id="1.10.10.10">
    <property type="entry name" value="Winged helix-like DNA-binding domain superfamily/Winged helix DNA-binding domain"/>
    <property type="match status" value="1"/>
</dbReference>
<evidence type="ECO:0000313" key="9">
    <source>
        <dbReference type="Proteomes" id="UP001596045"/>
    </source>
</evidence>
<dbReference type="CDD" id="cd17624">
    <property type="entry name" value="REC_OmpR_PmrA-like"/>
    <property type="match status" value="1"/>
</dbReference>
<dbReference type="Pfam" id="PF00072">
    <property type="entry name" value="Response_reg"/>
    <property type="match status" value="1"/>
</dbReference>
<dbReference type="RefSeq" id="WP_378998074.1">
    <property type="nucleotide sequence ID" value="NZ_JBHSMT010000025.1"/>
</dbReference>
<evidence type="ECO:0000256" key="5">
    <source>
        <dbReference type="PROSITE-ProRule" id="PRU01091"/>
    </source>
</evidence>
<sequence>MRILLVEDNRPLSEWLALTLHRSNYTVDCVYDGADADHLLLTQQYALVILDLSLPKLDGSEVLKRLRARHNNVPVLILTANNSVEGRIVGLNTGADDYLAKPFDVNELEARIRALLRRSNQQRNPILQCGSLSYDSNSRIFSIDGQALSLTRREHAVLEVLIMKMGKTVSKQALADSLYALAEEVSQDAIEVYIHRLRKKLEHGDAAIITLRGLGYLLKQQHAAA</sequence>
<protein>
    <submittedName>
        <fullName evidence="8">Response regulator</fullName>
    </submittedName>
</protein>
<dbReference type="Pfam" id="PF00486">
    <property type="entry name" value="Trans_reg_C"/>
    <property type="match status" value="1"/>
</dbReference>
<evidence type="ECO:0000256" key="3">
    <source>
        <dbReference type="ARBA" id="ARBA00023163"/>
    </source>
</evidence>
<keyword evidence="4" id="KW-0597">Phosphoprotein</keyword>
<keyword evidence="1" id="KW-0805">Transcription regulation</keyword>